<accession>A0ABZ0LTZ8</accession>
<keyword evidence="1" id="KW-1133">Transmembrane helix</keyword>
<dbReference type="EMBL" id="CP137573">
    <property type="protein sequence ID" value="WOX22974.1"/>
    <property type="molecule type" value="Genomic_DNA"/>
</dbReference>
<evidence type="ECO:0000313" key="3">
    <source>
        <dbReference type="Proteomes" id="UP001301731"/>
    </source>
</evidence>
<keyword evidence="3" id="KW-1185">Reference proteome</keyword>
<evidence type="ECO:0008006" key="4">
    <source>
        <dbReference type="Google" id="ProtNLM"/>
    </source>
</evidence>
<keyword evidence="1" id="KW-0812">Transmembrane</keyword>
<name>A0ABZ0LTZ8_9ACTN</name>
<feature type="transmembrane region" description="Helical" evidence="1">
    <location>
        <begin position="31"/>
        <end position="50"/>
    </location>
</feature>
<organism evidence="2 3">
    <name type="scientific">Streptomyces solicathayae</name>
    <dbReference type="NCBI Taxonomy" id="3081768"/>
    <lineage>
        <taxon>Bacteria</taxon>
        <taxon>Bacillati</taxon>
        <taxon>Actinomycetota</taxon>
        <taxon>Actinomycetes</taxon>
        <taxon>Kitasatosporales</taxon>
        <taxon>Streptomycetaceae</taxon>
        <taxon>Streptomyces</taxon>
    </lineage>
</organism>
<evidence type="ECO:0000313" key="2">
    <source>
        <dbReference type="EMBL" id="WOX22974.1"/>
    </source>
</evidence>
<evidence type="ECO:0000256" key="1">
    <source>
        <dbReference type="SAM" id="Phobius"/>
    </source>
</evidence>
<dbReference type="RefSeq" id="WP_318104404.1">
    <property type="nucleotide sequence ID" value="NZ_CP137573.1"/>
</dbReference>
<proteinExistence type="predicted"/>
<dbReference type="Proteomes" id="UP001301731">
    <property type="component" value="Chromosome"/>
</dbReference>
<reference evidence="2 3" key="1">
    <citation type="submission" date="2023-10" db="EMBL/GenBank/DDBJ databases">
        <title>The genome sequence of Streptomyces sp. HUAS YS2.</title>
        <authorList>
            <person name="Mo P."/>
        </authorList>
    </citation>
    <scope>NUCLEOTIDE SEQUENCE [LARGE SCALE GENOMIC DNA]</scope>
    <source>
        <strain evidence="2 3">HUAS YS2</strain>
    </source>
</reference>
<sequence length="58" mass="6159">MRPLLWLLLVVSVAANLWVSLLSGYTGAEEVVASVTTGSVVLGSVVGLWLTRSRSRTS</sequence>
<gene>
    <name evidence="2" type="ORF">R2D22_16835</name>
</gene>
<protein>
    <recommendedName>
        <fullName evidence="4">Integral membrane protein</fullName>
    </recommendedName>
</protein>
<keyword evidence="1" id="KW-0472">Membrane</keyword>